<accession>A0ABR1ZW91</accession>
<organism evidence="1 2">
    <name type="scientific">Hibiscus sabdariffa</name>
    <name type="common">roselle</name>
    <dbReference type="NCBI Taxonomy" id="183260"/>
    <lineage>
        <taxon>Eukaryota</taxon>
        <taxon>Viridiplantae</taxon>
        <taxon>Streptophyta</taxon>
        <taxon>Embryophyta</taxon>
        <taxon>Tracheophyta</taxon>
        <taxon>Spermatophyta</taxon>
        <taxon>Magnoliopsida</taxon>
        <taxon>eudicotyledons</taxon>
        <taxon>Gunneridae</taxon>
        <taxon>Pentapetalae</taxon>
        <taxon>rosids</taxon>
        <taxon>malvids</taxon>
        <taxon>Malvales</taxon>
        <taxon>Malvaceae</taxon>
        <taxon>Malvoideae</taxon>
        <taxon>Hibiscus</taxon>
    </lineage>
</organism>
<dbReference type="Proteomes" id="UP001396334">
    <property type="component" value="Unassembled WGS sequence"/>
</dbReference>
<sequence>MSPTFPLLVQQDHGCPHDVHPPSCVAQQQSAHGISVEQVPTGSNSGNVCINSGGAHHVSFNDVSHQVPIKEEALTSARSVSEPVLAEHASSSTAAPVSPCGVDVSTEVVAHVDEVQPHLSDSGLSTANQHQMVTLSSSVGH</sequence>
<evidence type="ECO:0000313" key="1">
    <source>
        <dbReference type="EMBL" id="KAK8484697.1"/>
    </source>
</evidence>
<evidence type="ECO:0000313" key="2">
    <source>
        <dbReference type="Proteomes" id="UP001396334"/>
    </source>
</evidence>
<gene>
    <name evidence="1" type="ORF">V6N11_019534</name>
</gene>
<name>A0ABR1ZW91_9ROSI</name>
<reference evidence="1 2" key="1">
    <citation type="journal article" date="2024" name="G3 (Bethesda)">
        <title>Genome assembly of Hibiscus sabdariffa L. provides insights into metabolisms of medicinal natural products.</title>
        <authorList>
            <person name="Kim T."/>
        </authorList>
    </citation>
    <scope>NUCLEOTIDE SEQUENCE [LARGE SCALE GENOMIC DNA]</scope>
    <source>
        <strain evidence="1">TK-2024</strain>
        <tissue evidence="1">Old leaves</tissue>
    </source>
</reference>
<proteinExistence type="predicted"/>
<comment type="caution">
    <text evidence="1">The sequence shown here is derived from an EMBL/GenBank/DDBJ whole genome shotgun (WGS) entry which is preliminary data.</text>
</comment>
<keyword evidence="2" id="KW-1185">Reference proteome</keyword>
<dbReference type="EMBL" id="JBBPBN010000547">
    <property type="protein sequence ID" value="KAK8484697.1"/>
    <property type="molecule type" value="Genomic_DNA"/>
</dbReference>
<protein>
    <submittedName>
        <fullName evidence="1">Uncharacterized protein</fullName>
    </submittedName>
</protein>